<sequence>MSSVTISIYGAEVKCASCVNLPTSLETKEWLEAALTRKYPDVSLQFRYVDIEQDEIADADQGFVEAIHNDEYFYPLIVIDDEVVAEGNPKLKAISEKIEELIK</sequence>
<gene>
    <name evidence="1" type="ORF">N7Z68_18410</name>
</gene>
<dbReference type="Pfam" id="PF07315">
    <property type="entry name" value="DUF1462"/>
    <property type="match status" value="1"/>
</dbReference>
<reference evidence="1" key="1">
    <citation type="submission" date="2024-05" db="EMBL/GenBank/DDBJ databases">
        <title>Alkalihalobacillus sp. strain MEB203 novel alkaliphilic bacterium from Lonar Lake, India.</title>
        <authorList>
            <person name="Joshi A."/>
            <person name="Thite S."/>
            <person name="Mengade P."/>
        </authorList>
    </citation>
    <scope>NUCLEOTIDE SEQUENCE</scope>
    <source>
        <strain evidence="1">MEB 203</strain>
    </source>
</reference>
<dbReference type="InterPro" id="IPR009190">
    <property type="entry name" value="DUF1462"/>
</dbReference>
<keyword evidence="2" id="KW-1185">Reference proteome</keyword>
<dbReference type="Gene3D" id="3.40.30.30">
    <property type="entry name" value="Hypothetical protein sa0798"/>
    <property type="match status" value="1"/>
</dbReference>
<dbReference type="InterPro" id="IPR036249">
    <property type="entry name" value="Thioredoxin-like_sf"/>
</dbReference>
<protein>
    <submittedName>
        <fullName evidence="1">YuzD family protein</fullName>
    </submittedName>
</protein>
<evidence type="ECO:0000313" key="1">
    <source>
        <dbReference type="EMBL" id="MDE5415336.1"/>
    </source>
</evidence>
<comment type="caution">
    <text evidence="1">The sequence shown here is derived from an EMBL/GenBank/DDBJ whole genome shotgun (WGS) entry which is preliminary data.</text>
</comment>
<dbReference type="EMBL" id="JAOTPO010000015">
    <property type="protein sequence ID" value="MDE5415336.1"/>
    <property type="molecule type" value="Genomic_DNA"/>
</dbReference>
<organism evidence="1 2">
    <name type="scientific">Alkalihalobacterium chitinilyticum</name>
    <dbReference type="NCBI Taxonomy" id="2980103"/>
    <lineage>
        <taxon>Bacteria</taxon>
        <taxon>Bacillati</taxon>
        <taxon>Bacillota</taxon>
        <taxon>Bacilli</taxon>
        <taxon>Bacillales</taxon>
        <taxon>Bacillaceae</taxon>
        <taxon>Alkalihalobacterium</taxon>
    </lineage>
</organism>
<dbReference type="InterPro" id="IPR038218">
    <property type="entry name" value="YuzD-like_sp"/>
</dbReference>
<dbReference type="RefSeq" id="WP_275119937.1">
    <property type="nucleotide sequence ID" value="NZ_JAOTPO010000015.1"/>
</dbReference>
<accession>A0ABT5VJH4</accession>
<proteinExistence type="predicted"/>
<dbReference type="PIRSF" id="PIRSF010603">
    <property type="entry name" value="UCP010603"/>
    <property type="match status" value="1"/>
</dbReference>
<dbReference type="SUPFAM" id="SSF52833">
    <property type="entry name" value="Thioredoxin-like"/>
    <property type="match status" value="1"/>
</dbReference>
<dbReference type="Proteomes" id="UP001148125">
    <property type="component" value="Unassembled WGS sequence"/>
</dbReference>
<name>A0ABT5VJH4_9BACI</name>
<evidence type="ECO:0000313" key="2">
    <source>
        <dbReference type="Proteomes" id="UP001148125"/>
    </source>
</evidence>